<dbReference type="AlphaFoldDB" id="A0A0E9XDR8"/>
<evidence type="ECO:0000313" key="1">
    <source>
        <dbReference type="EMBL" id="JAI00878.1"/>
    </source>
</evidence>
<proteinExistence type="predicted"/>
<reference evidence="1" key="2">
    <citation type="journal article" date="2015" name="Fish Shellfish Immunol.">
        <title>Early steps in the European eel (Anguilla anguilla)-Vibrio vulnificus interaction in the gills: Role of the RtxA13 toxin.</title>
        <authorList>
            <person name="Callol A."/>
            <person name="Pajuelo D."/>
            <person name="Ebbesson L."/>
            <person name="Teles M."/>
            <person name="MacKenzie S."/>
            <person name="Amaro C."/>
        </authorList>
    </citation>
    <scope>NUCLEOTIDE SEQUENCE</scope>
</reference>
<reference evidence="1" key="1">
    <citation type="submission" date="2014-11" db="EMBL/GenBank/DDBJ databases">
        <authorList>
            <person name="Amaro Gonzalez C."/>
        </authorList>
    </citation>
    <scope>NUCLEOTIDE SEQUENCE</scope>
</reference>
<name>A0A0E9XDR8_ANGAN</name>
<dbReference type="EMBL" id="GBXM01007700">
    <property type="protein sequence ID" value="JAI00878.1"/>
    <property type="molecule type" value="Transcribed_RNA"/>
</dbReference>
<accession>A0A0E9XDR8</accession>
<sequence>MCLLFCNTFNYCTQIKQQLCHLPTDGVKCQQNCQMQ</sequence>
<organism evidence="1">
    <name type="scientific">Anguilla anguilla</name>
    <name type="common">European freshwater eel</name>
    <name type="synonym">Muraena anguilla</name>
    <dbReference type="NCBI Taxonomy" id="7936"/>
    <lineage>
        <taxon>Eukaryota</taxon>
        <taxon>Metazoa</taxon>
        <taxon>Chordata</taxon>
        <taxon>Craniata</taxon>
        <taxon>Vertebrata</taxon>
        <taxon>Euteleostomi</taxon>
        <taxon>Actinopterygii</taxon>
        <taxon>Neopterygii</taxon>
        <taxon>Teleostei</taxon>
        <taxon>Anguilliformes</taxon>
        <taxon>Anguillidae</taxon>
        <taxon>Anguilla</taxon>
    </lineage>
</organism>
<protein>
    <submittedName>
        <fullName evidence="1">Uncharacterized protein</fullName>
    </submittedName>
</protein>